<reference evidence="1 2" key="1">
    <citation type="journal article" date="2017" name="Gene Rep">
        <title>The ribosomal RNA operon (rrn) of Campylobacter concisus supports molecular typing to genomospecies level.</title>
        <authorList>
            <person name="Huq M."/>
            <person name="Van T.T.H."/>
            <person name="Gurtler V."/>
            <person name="Elshagmani E."/>
            <person name="Allemailem K.S."/>
            <person name="Smooker P.M."/>
            <person name="Istivan T.S."/>
        </authorList>
    </citation>
    <scope>NUCLEOTIDE SEQUENCE [LARGE SCALE GENOMIC DNA]</scope>
    <source>
        <strain evidence="1 2">RCH 26</strain>
    </source>
</reference>
<comment type="caution">
    <text evidence="1">The sequence shown here is derived from an EMBL/GenBank/DDBJ whole genome shotgun (WGS) entry which is preliminary data.</text>
</comment>
<dbReference type="EMBL" id="LVWL01000018">
    <property type="protein sequence ID" value="ORI08415.1"/>
    <property type="molecule type" value="Genomic_DNA"/>
</dbReference>
<gene>
    <name evidence="1" type="ORF">A3835_02360</name>
</gene>
<protein>
    <submittedName>
        <fullName evidence="1">Uncharacterized protein</fullName>
    </submittedName>
</protein>
<evidence type="ECO:0000313" key="2">
    <source>
        <dbReference type="Proteomes" id="UP000192671"/>
    </source>
</evidence>
<dbReference type="AlphaFoldDB" id="A0A1X0U316"/>
<name>A0A1X0U316_9BACT</name>
<sequence length="83" mass="9480">MTTMINIQTTADNTTLEAIKALLFKIDPAAIFETYGEQQNYLGKEDEEHLKRISDMDDKGELEYVSMDEMNAHVNSLFKKYGA</sequence>
<dbReference type="RefSeq" id="WP_103641471.1">
    <property type="nucleotide sequence ID" value="NZ_CABMKV010000102.1"/>
</dbReference>
<evidence type="ECO:0000313" key="1">
    <source>
        <dbReference type="EMBL" id="ORI08415.1"/>
    </source>
</evidence>
<proteinExistence type="predicted"/>
<accession>A0A1X0U316</accession>
<organism evidence="1 2">
    <name type="scientific">Campylobacter concisus</name>
    <dbReference type="NCBI Taxonomy" id="199"/>
    <lineage>
        <taxon>Bacteria</taxon>
        <taxon>Pseudomonadati</taxon>
        <taxon>Campylobacterota</taxon>
        <taxon>Epsilonproteobacteria</taxon>
        <taxon>Campylobacterales</taxon>
        <taxon>Campylobacteraceae</taxon>
        <taxon>Campylobacter</taxon>
    </lineage>
</organism>
<dbReference type="Proteomes" id="UP000192671">
    <property type="component" value="Unassembled WGS sequence"/>
</dbReference>